<dbReference type="PANTHER" id="PTHR36109:SF2">
    <property type="entry name" value="MEMBRANE PROTEIN"/>
    <property type="match status" value="1"/>
</dbReference>
<organism evidence="1 2">
    <name type="scientific">Methylosinus sporium</name>
    <dbReference type="NCBI Taxonomy" id="428"/>
    <lineage>
        <taxon>Bacteria</taxon>
        <taxon>Pseudomonadati</taxon>
        <taxon>Pseudomonadota</taxon>
        <taxon>Alphaproteobacteria</taxon>
        <taxon>Hyphomicrobiales</taxon>
        <taxon>Methylocystaceae</taxon>
        <taxon>Methylosinus</taxon>
    </lineage>
</organism>
<protein>
    <submittedName>
        <fullName evidence="1">DUF1269 domain-containing protein</fullName>
    </submittedName>
</protein>
<dbReference type="Proteomes" id="UP000316781">
    <property type="component" value="Unassembled WGS sequence"/>
</dbReference>
<name>A0A549SDT2_METSR</name>
<dbReference type="InterPro" id="IPR052948">
    <property type="entry name" value="Low_temp-induced_all0457"/>
</dbReference>
<comment type="caution">
    <text evidence="1">The sequence shown here is derived from an EMBL/GenBank/DDBJ whole genome shotgun (WGS) entry which is preliminary data.</text>
</comment>
<gene>
    <name evidence="1" type="ORF">FM996_19220</name>
</gene>
<dbReference type="PANTHER" id="PTHR36109">
    <property type="entry name" value="MEMBRANE PROTEIN-RELATED"/>
    <property type="match status" value="1"/>
</dbReference>
<dbReference type="EMBL" id="VJMF01000094">
    <property type="protein sequence ID" value="TRL26628.1"/>
    <property type="molecule type" value="Genomic_DNA"/>
</dbReference>
<reference evidence="1 2" key="1">
    <citation type="submission" date="2019-07" db="EMBL/GenBank/DDBJ databases">
        <title>Ln-dependent methylotrophs.</title>
        <authorList>
            <person name="Tani A."/>
        </authorList>
    </citation>
    <scope>NUCLEOTIDE SEQUENCE [LARGE SCALE GENOMIC DNA]</scope>
    <source>
        <strain evidence="1 2">SM89A</strain>
    </source>
</reference>
<accession>A0A549SDT2</accession>
<dbReference type="AlphaFoldDB" id="A0A549SDT2"/>
<evidence type="ECO:0000313" key="1">
    <source>
        <dbReference type="EMBL" id="TRL26628.1"/>
    </source>
</evidence>
<proteinExistence type="predicted"/>
<evidence type="ECO:0000313" key="2">
    <source>
        <dbReference type="Proteomes" id="UP000316781"/>
    </source>
</evidence>
<sequence length="246" mass="25671">MNFARAPSLGNSWSCSGPRATFGAIVRLARISPLLGAFTAVDATASRSSPHSPSRKEALMKRFDEISIASFAYHFQAATAVKTLSQAGFDTGRLSVVGRGYCSDRDGVGFHNVGGQIRMWENYGAFWDGLCELSAGGVFSTSPSTGPVVALGAIAALIQRQVAGAMSSSGASALVAALCGLGIPEDSVLDCEQTLRADGFLVFVHGRGAESTRAHAILASLKPTRLEVHSSPLARARRGHIVHVAA</sequence>